<comment type="caution">
    <text evidence="13">The sequence shown here is derived from an EMBL/GenBank/DDBJ whole genome shotgun (WGS) entry which is preliminary data.</text>
</comment>
<dbReference type="GO" id="GO:0048193">
    <property type="term" value="P:Golgi vesicle transport"/>
    <property type="evidence" value="ECO:0007669"/>
    <property type="project" value="InterPro"/>
</dbReference>
<keyword evidence="5 11" id="KW-1133">Transmembrane helix</keyword>
<reference evidence="13" key="1">
    <citation type="submission" date="2022-04" db="EMBL/GenBank/DDBJ databases">
        <title>A functionally conserved STORR gene fusion in Papaver species that diverged 16.8 million years ago.</title>
        <authorList>
            <person name="Catania T."/>
        </authorList>
    </citation>
    <scope>NUCLEOTIDE SEQUENCE</scope>
    <source>
        <strain evidence="13">S-188037</strain>
    </source>
</reference>
<evidence type="ECO:0000256" key="1">
    <source>
        <dbReference type="ARBA" id="ARBA00009063"/>
    </source>
</evidence>
<feature type="domain" description="RING-type" evidence="12">
    <location>
        <begin position="545"/>
        <end position="586"/>
    </location>
</feature>
<evidence type="ECO:0000313" key="14">
    <source>
        <dbReference type="Proteomes" id="UP001202328"/>
    </source>
</evidence>
<keyword evidence="14" id="KW-1185">Reference proteome</keyword>
<feature type="transmembrane region" description="Helical" evidence="11">
    <location>
        <begin position="327"/>
        <end position="348"/>
    </location>
</feature>
<dbReference type="InterPro" id="IPR001841">
    <property type="entry name" value="Znf_RING"/>
</dbReference>
<evidence type="ECO:0000256" key="2">
    <source>
        <dbReference type="ARBA" id="ARBA00022448"/>
    </source>
</evidence>
<sequence length="597" mass="68128">MSSNFDRWEKDPFFSAAEEVQESADRMESAYRTWLHERKNPASVCDPDELRRDLHTTHGTAKWQLDEFERAVQLSYGDSSAKDAKTRHGQFILAIGNQIETIENSLRESAMAEGKATHSWVRLDEGERDELAMFLSGSSTDLARLPVNNTRRVEPEEEGNAQGTQEMAVPECSKNSSRSAEAEAKESKEEKLIGHRRTASASADIGTWKIGIADDGFHQVPLNIQPDRPPPRILSFSGLLNPVEITTKIKNASRKWKPGDCHQAEDVIPLHTAQLSRGIDACYERNKSCLDSCDDSYEKHLYGWMGAVQRQLQRSQYQIQYSRPVQVAMWIIFFLCLLVLFVLPTWSLKLNYHLNHGRRRYHYRQQQQRRDTTEHCERRSPHLRQHLCNREHDSVRTENATSHPGTRNSRSIEVLRNRPNQLTSPQGDRLPGAVLLARERLVERLRGVSIAANRQNNRLSSRISLDESSYPDDLRRTDAGDWDTETSREWLAEVSSPDSSTRSSSTQVLKSKRATGLSSEEVNSLPQEFFSTGVESEVISEAAECSICLEKFAEDDRLICLPCKHRFHLSCLDPWVRKCGDCPYCRTPIGHHHKPIN</sequence>
<feature type="region of interest" description="Disordered" evidence="10">
    <location>
        <begin position="149"/>
        <end position="198"/>
    </location>
</feature>
<dbReference type="EMBL" id="JAJJMB010011896">
    <property type="protein sequence ID" value="KAI3895586.1"/>
    <property type="molecule type" value="Genomic_DNA"/>
</dbReference>
<dbReference type="GO" id="GO:0005794">
    <property type="term" value="C:Golgi apparatus"/>
    <property type="evidence" value="ECO:0007669"/>
    <property type="project" value="UniProtKB-SubCell"/>
</dbReference>
<evidence type="ECO:0000256" key="10">
    <source>
        <dbReference type="SAM" id="MobiDB-lite"/>
    </source>
</evidence>
<proteinExistence type="inferred from homology"/>
<evidence type="ECO:0000256" key="6">
    <source>
        <dbReference type="ARBA" id="ARBA00023034"/>
    </source>
</evidence>
<evidence type="ECO:0000256" key="7">
    <source>
        <dbReference type="ARBA" id="ARBA00023136"/>
    </source>
</evidence>
<evidence type="ECO:0000313" key="13">
    <source>
        <dbReference type="EMBL" id="KAI3895586.1"/>
    </source>
</evidence>
<dbReference type="InterPro" id="IPR015260">
    <property type="entry name" value="Syntaxin-6/10/61_N"/>
</dbReference>
<dbReference type="SUPFAM" id="SSF47661">
    <property type="entry name" value="t-snare proteins"/>
    <property type="match status" value="1"/>
</dbReference>
<keyword evidence="3 11" id="KW-0812">Transmembrane</keyword>
<feature type="region of interest" description="Disordered" evidence="10">
    <location>
        <begin position="362"/>
        <end position="429"/>
    </location>
</feature>
<dbReference type="PROSITE" id="PS50089">
    <property type="entry name" value="ZF_RING_2"/>
    <property type="match status" value="1"/>
</dbReference>
<feature type="region of interest" description="Disordered" evidence="10">
    <location>
        <begin position="488"/>
        <end position="519"/>
    </location>
</feature>
<dbReference type="GO" id="GO:0008270">
    <property type="term" value="F:zinc ion binding"/>
    <property type="evidence" value="ECO:0007669"/>
    <property type="project" value="UniProtKB-KW"/>
</dbReference>
<dbReference type="Gene3D" id="3.30.40.10">
    <property type="entry name" value="Zinc/RING finger domain, C3HC4 (zinc finger)"/>
    <property type="match status" value="1"/>
</dbReference>
<dbReference type="Pfam" id="PF09177">
    <property type="entry name" value="STX6_10_61_N"/>
    <property type="match status" value="1"/>
</dbReference>
<evidence type="ECO:0000256" key="3">
    <source>
        <dbReference type="ARBA" id="ARBA00022692"/>
    </source>
</evidence>
<dbReference type="AlphaFoldDB" id="A0AAD4SCZ4"/>
<evidence type="ECO:0000256" key="8">
    <source>
        <dbReference type="ARBA" id="ARBA00037801"/>
    </source>
</evidence>
<organism evidence="13 14">
    <name type="scientific">Papaver atlanticum</name>
    <dbReference type="NCBI Taxonomy" id="357466"/>
    <lineage>
        <taxon>Eukaryota</taxon>
        <taxon>Viridiplantae</taxon>
        <taxon>Streptophyta</taxon>
        <taxon>Embryophyta</taxon>
        <taxon>Tracheophyta</taxon>
        <taxon>Spermatophyta</taxon>
        <taxon>Magnoliopsida</taxon>
        <taxon>Ranunculales</taxon>
        <taxon>Papaveraceae</taxon>
        <taxon>Papaveroideae</taxon>
        <taxon>Papaver</taxon>
    </lineage>
</organism>
<keyword evidence="9" id="KW-0863">Zinc-finger</keyword>
<dbReference type="GO" id="GO:0015031">
    <property type="term" value="P:protein transport"/>
    <property type="evidence" value="ECO:0007669"/>
    <property type="project" value="UniProtKB-KW"/>
</dbReference>
<feature type="compositionally biased region" description="Polar residues" evidence="10">
    <location>
        <begin position="397"/>
        <end position="411"/>
    </location>
</feature>
<keyword evidence="7 11" id="KW-0472">Membrane</keyword>
<dbReference type="InterPro" id="IPR010989">
    <property type="entry name" value="SNARE"/>
</dbReference>
<keyword evidence="9" id="KW-0479">Metal-binding</keyword>
<dbReference type="Pfam" id="PF13639">
    <property type="entry name" value="zf-RING_2"/>
    <property type="match status" value="1"/>
</dbReference>
<comment type="subcellular location">
    <subcellularLocation>
        <location evidence="8">Golgi apparatus</location>
        <location evidence="8">trans-Golgi network membrane</location>
        <topology evidence="8">Single-pass type IV membrane protein</topology>
    </subcellularLocation>
</comment>
<dbReference type="Proteomes" id="UP001202328">
    <property type="component" value="Unassembled WGS sequence"/>
</dbReference>
<dbReference type="PANTHER" id="PTHR34949:SF6">
    <property type="entry name" value="EXPRESSED PROTEIN"/>
    <property type="match status" value="1"/>
</dbReference>
<dbReference type="Gene3D" id="1.20.58.90">
    <property type="match status" value="1"/>
</dbReference>
<evidence type="ECO:0000256" key="4">
    <source>
        <dbReference type="ARBA" id="ARBA00022927"/>
    </source>
</evidence>
<feature type="compositionally biased region" description="Basic and acidic residues" evidence="10">
    <location>
        <begin position="368"/>
        <end position="380"/>
    </location>
</feature>
<dbReference type="GO" id="GO:0016020">
    <property type="term" value="C:membrane"/>
    <property type="evidence" value="ECO:0007669"/>
    <property type="project" value="InterPro"/>
</dbReference>
<keyword evidence="6" id="KW-0333">Golgi apparatus</keyword>
<protein>
    <recommendedName>
        <fullName evidence="12">RING-type domain-containing protein</fullName>
    </recommendedName>
</protein>
<feature type="compositionally biased region" description="Basic and acidic residues" evidence="10">
    <location>
        <begin position="180"/>
        <end position="193"/>
    </location>
</feature>
<keyword evidence="9" id="KW-0862">Zinc</keyword>
<accession>A0AAD4SCZ4</accession>
<evidence type="ECO:0000259" key="12">
    <source>
        <dbReference type="PROSITE" id="PS50089"/>
    </source>
</evidence>
<keyword evidence="2" id="KW-0813">Transport</keyword>
<feature type="compositionally biased region" description="Low complexity" evidence="10">
    <location>
        <begin position="495"/>
        <end position="505"/>
    </location>
</feature>
<dbReference type="PANTHER" id="PTHR34949">
    <property type="entry name" value="OS05G0443700 PROTEIN"/>
    <property type="match status" value="1"/>
</dbReference>
<keyword evidence="4" id="KW-0653">Protein transport</keyword>
<evidence type="ECO:0000256" key="5">
    <source>
        <dbReference type="ARBA" id="ARBA00022989"/>
    </source>
</evidence>
<evidence type="ECO:0000256" key="9">
    <source>
        <dbReference type="PROSITE-ProRule" id="PRU00175"/>
    </source>
</evidence>
<dbReference type="FunFam" id="1.20.58.90:FF:000004">
    <property type="entry name" value="Syntaxin 10"/>
    <property type="match status" value="1"/>
</dbReference>
<gene>
    <name evidence="13" type="ORF">MKW98_025377</name>
</gene>
<dbReference type="SMART" id="SM00184">
    <property type="entry name" value="RING"/>
    <property type="match status" value="1"/>
</dbReference>
<dbReference type="CDD" id="cd21442">
    <property type="entry name" value="SNARE_NTD_STX6-like"/>
    <property type="match status" value="1"/>
</dbReference>
<evidence type="ECO:0000256" key="11">
    <source>
        <dbReference type="SAM" id="Phobius"/>
    </source>
</evidence>
<comment type="similarity">
    <text evidence="1">Belongs to the syntaxin family.</text>
</comment>
<dbReference type="SUPFAM" id="SSF57850">
    <property type="entry name" value="RING/U-box"/>
    <property type="match status" value="1"/>
</dbReference>
<dbReference type="InterPro" id="IPR013083">
    <property type="entry name" value="Znf_RING/FYVE/PHD"/>
</dbReference>
<name>A0AAD4SCZ4_9MAGN</name>